<proteinExistence type="predicted"/>
<feature type="region of interest" description="Disordered" evidence="1">
    <location>
        <begin position="76"/>
        <end position="102"/>
    </location>
</feature>
<name>A0A0P1AIP3_PLAHL</name>
<dbReference type="EMBL" id="CCYD01000523">
    <property type="protein sequence ID" value="CEG40648.1"/>
    <property type="molecule type" value="Genomic_DNA"/>
</dbReference>
<dbReference type="STRING" id="4781.A0A0P1AIP3"/>
<protein>
    <submittedName>
        <fullName evidence="2">Ribonuclease H-like domain</fullName>
    </submittedName>
</protein>
<dbReference type="OrthoDB" id="120612at2759"/>
<dbReference type="Proteomes" id="UP000054928">
    <property type="component" value="Unassembled WGS sequence"/>
</dbReference>
<organism evidence="2 3">
    <name type="scientific">Plasmopara halstedii</name>
    <name type="common">Downy mildew of sunflower</name>
    <dbReference type="NCBI Taxonomy" id="4781"/>
    <lineage>
        <taxon>Eukaryota</taxon>
        <taxon>Sar</taxon>
        <taxon>Stramenopiles</taxon>
        <taxon>Oomycota</taxon>
        <taxon>Peronosporomycetes</taxon>
        <taxon>Peronosporales</taxon>
        <taxon>Peronosporaceae</taxon>
        <taxon>Plasmopara</taxon>
    </lineage>
</organism>
<evidence type="ECO:0000256" key="1">
    <source>
        <dbReference type="SAM" id="MobiDB-lite"/>
    </source>
</evidence>
<sequence length="384" mass="42749">MRKLRRHDRPLFSFWGMISLPTFSHHLILPQQQRAFGRGTETYSASSSGNIVEGSTIVVVEHDNDVDPLKQNAEANTTSYQSKRKSHQQQTGSKREFAGDVEGTTVDEGSVAGAKKNASAVIDQAIKRFEIPQDLEKDYRMATVSKRTPDRILAWELGVRIEKNMMRTLASSIAWQAKWNTRASGLSEVLYSWVIDVLAEFGLLPSDIAGSTSDGGGDIRRLLSKLLTAAFWEWCVPHLSNCALQESYGANLDPSKIGNIECRETLQTMRSVIEHLNKSPQGKQPVISHAPHRFLSLTKVNERFLELWDPIDKYYNERSKLSNPMLSLKEELRQLYSLIVPVGALMQETQGCSKPSGALALVGLADPQLNTMSAAALLQVIRPS</sequence>
<accession>A0A0P1AIP3</accession>
<keyword evidence="3" id="KW-1185">Reference proteome</keyword>
<dbReference type="InterPro" id="IPR012337">
    <property type="entry name" value="RNaseH-like_sf"/>
</dbReference>
<dbReference type="RefSeq" id="XP_024577017.1">
    <property type="nucleotide sequence ID" value="XM_024726329.1"/>
</dbReference>
<evidence type="ECO:0000313" key="2">
    <source>
        <dbReference type="EMBL" id="CEG40648.1"/>
    </source>
</evidence>
<dbReference type="SUPFAM" id="SSF53098">
    <property type="entry name" value="Ribonuclease H-like"/>
    <property type="match status" value="1"/>
</dbReference>
<evidence type="ECO:0000313" key="3">
    <source>
        <dbReference type="Proteomes" id="UP000054928"/>
    </source>
</evidence>
<reference evidence="3" key="1">
    <citation type="submission" date="2014-09" db="EMBL/GenBank/DDBJ databases">
        <authorList>
            <person name="Sharma Rahul"/>
            <person name="Thines Marco"/>
        </authorList>
    </citation>
    <scope>NUCLEOTIDE SEQUENCE [LARGE SCALE GENOMIC DNA]</scope>
</reference>
<dbReference type="GeneID" id="36405889"/>
<dbReference type="AlphaFoldDB" id="A0A0P1AIP3"/>